<protein>
    <submittedName>
        <fullName evidence="1">Uncharacterized protein</fullName>
    </submittedName>
</protein>
<accession>B3T0K3</accession>
<gene>
    <name evidence="1" type="ORF">ALOHA_HF4000005I08ctg1g40</name>
</gene>
<organism evidence="1">
    <name type="scientific">uncultured marine microorganism HF4000_005I08</name>
    <dbReference type="NCBI Taxonomy" id="455507"/>
    <lineage>
        <taxon>unclassified sequences</taxon>
        <taxon>environmental samples</taxon>
    </lineage>
</organism>
<dbReference type="EMBL" id="EU016566">
    <property type="protein sequence ID" value="ABZ06112.1"/>
    <property type="molecule type" value="Genomic_DNA"/>
</dbReference>
<evidence type="ECO:0000313" key="1">
    <source>
        <dbReference type="EMBL" id="ABZ06112.1"/>
    </source>
</evidence>
<proteinExistence type="predicted"/>
<reference evidence="1" key="1">
    <citation type="journal article" date="2008" name="ISME J.">
        <title>Genomic patterns of recombination, clonal divergence and environment in marine microbial populations.</title>
        <authorList>
            <person name="Konstantinidis K.T."/>
            <person name="Delong E.F."/>
        </authorList>
    </citation>
    <scope>NUCLEOTIDE SEQUENCE</scope>
</reference>
<name>B3T0K3_9ZZZZ</name>
<sequence length="118" mass="13204">MKDRGKRAFRGISIQGRQHIPTVVAQLRCCLRVGGGRGQGSLEKAKQDPATDGDFVKRAYALIPFTFKLLSLAKGQPPYSASFWKPIFPVSGNCYLIGTVCRGYHRWVSLYCSMFRLC</sequence>
<dbReference type="AlphaFoldDB" id="B3T0K3"/>